<dbReference type="PIRSF" id="PIRSF004749">
    <property type="entry name" value="Pep_def"/>
    <property type="match status" value="1"/>
</dbReference>
<evidence type="ECO:0000256" key="5">
    <source>
        <dbReference type="ARBA" id="ARBA00023004"/>
    </source>
</evidence>
<dbReference type="InterPro" id="IPR023635">
    <property type="entry name" value="Peptide_deformylase"/>
</dbReference>
<proteinExistence type="inferred from homology"/>
<dbReference type="RefSeq" id="WP_093853064.1">
    <property type="nucleotide sequence ID" value="NZ_JAVRER010000044.1"/>
</dbReference>
<evidence type="ECO:0000256" key="2">
    <source>
        <dbReference type="ARBA" id="ARBA00022723"/>
    </source>
</evidence>
<dbReference type="NCBIfam" id="NF001159">
    <property type="entry name" value="PRK00150.1-3"/>
    <property type="match status" value="1"/>
</dbReference>
<organism evidence="7 8">
    <name type="scientific">Streptomyces evansiae</name>
    <dbReference type="NCBI Taxonomy" id="3075535"/>
    <lineage>
        <taxon>Bacteria</taxon>
        <taxon>Bacillati</taxon>
        <taxon>Actinomycetota</taxon>
        <taxon>Actinomycetes</taxon>
        <taxon>Kitasatosporales</taxon>
        <taxon>Streptomycetaceae</taxon>
        <taxon>Streptomyces</taxon>
    </lineage>
</organism>
<dbReference type="EMBL" id="JAVRER010000044">
    <property type="protein sequence ID" value="MDT0418426.1"/>
    <property type="molecule type" value="Genomic_DNA"/>
</dbReference>
<feature type="active site" evidence="6">
    <location>
        <position position="169"/>
    </location>
</feature>
<accession>A0ABD5EAG7</accession>
<comment type="cofactor">
    <cofactor evidence="6">
        <name>Fe(2+)</name>
        <dbReference type="ChEBI" id="CHEBI:29033"/>
    </cofactor>
    <text evidence="6">Binds 1 Fe(2+) ion.</text>
</comment>
<dbReference type="InterPro" id="IPR036821">
    <property type="entry name" value="Peptide_deformylase_sf"/>
</dbReference>
<evidence type="ECO:0000256" key="3">
    <source>
        <dbReference type="ARBA" id="ARBA00022801"/>
    </source>
</evidence>
<dbReference type="HAMAP" id="MF_00163">
    <property type="entry name" value="Pep_deformylase"/>
    <property type="match status" value="1"/>
</dbReference>
<evidence type="ECO:0000256" key="4">
    <source>
        <dbReference type="ARBA" id="ARBA00022917"/>
    </source>
</evidence>
<dbReference type="CDD" id="cd00487">
    <property type="entry name" value="Pep_deformylase"/>
    <property type="match status" value="1"/>
</dbReference>
<comment type="function">
    <text evidence="6">Removes the formyl group from the N-terminal Met of newly synthesized proteins. Requires at least a dipeptide for an efficient rate of reaction. N-terminal L-methionine is a prerequisite for activity but the enzyme has broad specificity at other positions.</text>
</comment>
<dbReference type="GO" id="GO:0042586">
    <property type="term" value="F:peptide deformylase activity"/>
    <property type="evidence" value="ECO:0007669"/>
    <property type="project" value="UniProtKB-UniRule"/>
</dbReference>
<name>A0ABD5EAG7_9ACTN</name>
<dbReference type="PRINTS" id="PR01576">
    <property type="entry name" value="PDEFORMYLASE"/>
</dbReference>
<dbReference type="SUPFAM" id="SSF56420">
    <property type="entry name" value="Peptide deformylase"/>
    <property type="match status" value="1"/>
</dbReference>
<dbReference type="Proteomes" id="UP001183607">
    <property type="component" value="Unassembled WGS sequence"/>
</dbReference>
<comment type="similarity">
    <text evidence="1 6">Belongs to the polypeptide deformylase family.</text>
</comment>
<keyword evidence="3 6" id="KW-0378">Hydrolase</keyword>
<comment type="catalytic activity">
    <reaction evidence="6">
        <text>N-terminal N-formyl-L-methionyl-[peptide] + H2O = N-terminal L-methionyl-[peptide] + formate</text>
        <dbReference type="Rhea" id="RHEA:24420"/>
        <dbReference type="Rhea" id="RHEA-COMP:10639"/>
        <dbReference type="Rhea" id="RHEA-COMP:10640"/>
        <dbReference type="ChEBI" id="CHEBI:15377"/>
        <dbReference type="ChEBI" id="CHEBI:15740"/>
        <dbReference type="ChEBI" id="CHEBI:49298"/>
        <dbReference type="ChEBI" id="CHEBI:64731"/>
        <dbReference type="EC" id="3.5.1.88"/>
    </reaction>
</comment>
<evidence type="ECO:0000256" key="6">
    <source>
        <dbReference type="HAMAP-Rule" id="MF_00163"/>
    </source>
</evidence>
<keyword evidence="4 6" id="KW-0648">Protein biosynthesis</keyword>
<evidence type="ECO:0000256" key="1">
    <source>
        <dbReference type="ARBA" id="ARBA00010759"/>
    </source>
</evidence>
<sequence length="214" mass="23600">MTTPGTLPPLPERVERLLATEDPLPIVAAGDPVLRTPAAPYEGQLPEALLARLLAAMRRTMREAPGVGLAAPQIGVPLRLAVLEDPATVPEEVRRVREREPLPYRVLVNPVYEGVGERRAAFYEGCLSVPGWQAVVARHAVVRLRAEDEHGRALAEEVRGWPARIVQHETDHLDGTLYVDRALPRSLTSNENLLRYWNDPAPERAAAELGFALN</sequence>
<gene>
    <name evidence="6" type="primary">def</name>
    <name evidence="7" type="ORF">RM574_23355</name>
</gene>
<dbReference type="PANTHER" id="PTHR10458">
    <property type="entry name" value="PEPTIDE DEFORMYLASE"/>
    <property type="match status" value="1"/>
</dbReference>
<comment type="caution">
    <text evidence="7">The sequence shown here is derived from an EMBL/GenBank/DDBJ whole genome shotgun (WGS) entry which is preliminary data.</text>
</comment>
<feature type="binding site" evidence="6">
    <location>
        <position position="168"/>
    </location>
    <ligand>
        <name>Fe cation</name>
        <dbReference type="ChEBI" id="CHEBI:24875"/>
    </ligand>
</feature>
<dbReference type="Gene3D" id="3.90.45.10">
    <property type="entry name" value="Peptide deformylase"/>
    <property type="match status" value="1"/>
</dbReference>
<dbReference type="Pfam" id="PF01327">
    <property type="entry name" value="Pep_deformylase"/>
    <property type="match status" value="1"/>
</dbReference>
<dbReference type="EC" id="3.5.1.88" evidence="6"/>
<evidence type="ECO:0000313" key="8">
    <source>
        <dbReference type="Proteomes" id="UP001183607"/>
    </source>
</evidence>
<dbReference type="AlphaFoldDB" id="A0ABD5EAG7"/>
<reference evidence="8" key="1">
    <citation type="submission" date="2023-07" db="EMBL/GenBank/DDBJ databases">
        <title>30 novel species of actinomycetes from the DSMZ collection.</title>
        <authorList>
            <person name="Nouioui I."/>
        </authorList>
    </citation>
    <scope>NUCLEOTIDE SEQUENCE [LARGE SCALE GENOMIC DNA]</scope>
    <source>
        <strain evidence="8">DSM 41982</strain>
    </source>
</reference>
<feature type="binding site" evidence="6">
    <location>
        <position position="126"/>
    </location>
    <ligand>
        <name>Fe cation</name>
        <dbReference type="ChEBI" id="CHEBI:24875"/>
    </ligand>
</feature>
<dbReference type="PANTHER" id="PTHR10458:SF2">
    <property type="entry name" value="PEPTIDE DEFORMYLASE, MITOCHONDRIAL"/>
    <property type="match status" value="1"/>
</dbReference>
<evidence type="ECO:0000313" key="7">
    <source>
        <dbReference type="EMBL" id="MDT0418426.1"/>
    </source>
</evidence>
<protein>
    <recommendedName>
        <fullName evidence="6">Peptide deformylase</fullName>
        <shortName evidence="6">PDF</shortName>
        <ecNumber evidence="6">3.5.1.88</ecNumber>
    </recommendedName>
    <alternativeName>
        <fullName evidence="6">Polypeptide deformylase</fullName>
    </alternativeName>
</protein>
<keyword evidence="5 6" id="KW-0408">Iron</keyword>
<keyword evidence="2 6" id="KW-0479">Metal-binding</keyword>
<dbReference type="FunFam" id="3.90.45.10:FF:000003">
    <property type="entry name" value="Peptide deformylase"/>
    <property type="match status" value="1"/>
</dbReference>
<dbReference type="GO" id="GO:0006412">
    <property type="term" value="P:translation"/>
    <property type="evidence" value="ECO:0007669"/>
    <property type="project" value="UniProtKB-UniRule"/>
</dbReference>
<feature type="binding site" evidence="6">
    <location>
        <position position="172"/>
    </location>
    <ligand>
        <name>Fe cation</name>
        <dbReference type="ChEBI" id="CHEBI:24875"/>
    </ligand>
</feature>
<dbReference type="GO" id="GO:0046872">
    <property type="term" value="F:metal ion binding"/>
    <property type="evidence" value="ECO:0007669"/>
    <property type="project" value="UniProtKB-KW"/>
</dbReference>